<evidence type="ECO:0000313" key="2">
    <source>
        <dbReference type="Proteomes" id="UP000789920"/>
    </source>
</evidence>
<accession>A0ACA9Q564</accession>
<feature type="non-terminal residue" evidence="1">
    <location>
        <position position="207"/>
    </location>
</feature>
<dbReference type="EMBL" id="CAJVQC010027428">
    <property type="protein sequence ID" value="CAG8736416.1"/>
    <property type="molecule type" value="Genomic_DNA"/>
</dbReference>
<protein>
    <submittedName>
        <fullName evidence="1">8232_t:CDS:1</fullName>
    </submittedName>
</protein>
<dbReference type="Proteomes" id="UP000789920">
    <property type="component" value="Unassembled WGS sequence"/>
</dbReference>
<name>A0ACA9Q564_9GLOM</name>
<keyword evidence="2" id="KW-1185">Reference proteome</keyword>
<organism evidence="1 2">
    <name type="scientific">Racocetra persica</name>
    <dbReference type="NCBI Taxonomy" id="160502"/>
    <lineage>
        <taxon>Eukaryota</taxon>
        <taxon>Fungi</taxon>
        <taxon>Fungi incertae sedis</taxon>
        <taxon>Mucoromycota</taxon>
        <taxon>Glomeromycotina</taxon>
        <taxon>Glomeromycetes</taxon>
        <taxon>Diversisporales</taxon>
        <taxon>Gigasporaceae</taxon>
        <taxon>Racocetra</taxon>
    </lineage>
</organism>
<feature type="non-terminal residue" evidence="1">
    <location>
        <position position="1"/>
    </location>
</feature>
<proteinExistence type="predicted"/>
<comment type="caution">
    <text evidence="1">The sequence shown here is derived from an EMBL/GenBank/DDBJ whole genome shotgun (WGS) entry which is preliminary data.</text>
</comment>
<reference evidence="1" key="1">
    <citation type="submission" date="2021-06" db="EMBL/GenBank/DDBJ databases">
        <authorList>
            <person name="Kallberg Y."/>
            <person name="Tangrot J."/>
            <person name="Rosling A."/>
        </authorList>
    </citation>
    <scope>NUCLEOTIDE SEQUENCE</scope>
    <source>
        <strain evidence="1">MA461A</strain>
    </source>
</reference>
<evidence type="ECO:0000313" key="1">
    <source>
        <dbReference type="EMBL" id="CAG8736416.1"/>
    </source>
</evidence>
<gene>
    <name evidence="1" type="ORF">RPERSI_LOCUS12705</name>
</gene>
<sequence>LFLGYRFCNSEWRKCNRKNIVHIWPKSSPQRNGPYHLAEIENELTNLSGLSVDNVEEFANNDELQETDNEEFEEKIKEDWMILAEIGSNTTIDCSSNLSLSNTDQNYDWIGDVKQHYPNFNLNNADTFVQQILDREAINNINLIPIDYQTLNKIQKSIFKRIVSHYNESTSSQIELLRIIIMRTVEIDKLYLINAIWQKLQEMIKDT</sequence>